<dbReference type="GeneID" id="108569505"/>
<dbReference type="PANTHER" id="PTHR13137">
    <property type="entry name" value="DC11 ACN9 HOMOLOG"/>
    <property type="match status" value="1"/>
</dbReference>
<sequence>MKSHNNKVMTSQTHIQKVRFLYKTIFKLHKGLPEELQILGNSYTRDEFKRHKKCTNEEAAVFMSEWTNYAITIAEQLGLKGPKTGTKKLGKPLNECELELFRDEQLHQLYELMVTAKSEKTDKEM</sequence>
<comment type="similarity">
    <text evidence="2 6">Belongs to the complex I LYR family. SDHAF3 subfamily.</text>
</comment>
<accession>A0ABM1NIB5</accession>
<evidence type="ECO:0000256" key="6">
    <source>
        <dbReference type="RuleBase" id="RU368039"/>
    </source>
</evidence>
<dbReference type="Proteomes" id="UP000695000">
    <property type="component" value="Unplaced"/>
</dbReference>
<dbReference type="Pfam" id="PF13233">
    <property type="entry name" value="Complex1_LYR_2"/>
    <property type="match status" value="1"/>
</dbReference>
<reference evidence="8" key="1">
    <citation type="submission" date="2025-08" db="UniProtKB">
        <authorList>
            <consortium name="RefSeq"/>
        </authorList>
    </citation>
    <scope>IDENTIFICATION</scope>
    <source>
        <tissue evidence="8">Whole Larva</tissue>
    </source>
</reference>
<evidence type="ECO:0000256" key="5">
    <source>
        <dbReference type="ARBA" id="ARBA00023186"/>
    </source>
</evidence>
<evidence type="ECO:0000256" key="2">
    <source>
        <dbReference type="ARBA" id="ARBA00006020"/>
    </source>
</evidence>
<protein>
    <recommendedName>
        <fullName evidence="6">Succinate dehydrogenase assembly factor 3</fullName>
        <shortName evidence="6">SDH assembly factor 3</shortName>
        <shortName evidence="6">SDHAF3</shortName>
    </recommendedName>
</protein>
<dbReference type="RefSeq" id="XP_017786565.1">
    <property type="nucleotide sequence ID" value="XM_017931076.1"/>
</dbReference>
<comment type="function">
    <text evidence="6">Plays an essential role in the assembly of succinate dehydrogenase (SDH), an enzyme complex (also referred to as respiratory complex II) that is a component of both the tricarboxylic acid (TCA) cycle and the mitochondrial electron transport chain, and which couples the oxidation of succinate to fumarate with the reduction of ubiquinone (coenzyme Q) to ubiquinol. Promotes maturation of the iron-sulfur protein subunit of the SDH catalytic dimer, protecting it from the deleterious effects of oxidants. May act together with SDHAF1.</text>
</comment>
<proteinExistence type="inferred from homology"/>
<evidence type="ECO:0000256" key="1">
    <source>
        <dbReference type="ARBA" id="ARBA00004305"/>
    </source>
</evidence>
<keyword evidence="7" id="KW-1185">Reference proteome</keyword>
<gene>
    <name evidence="8" type="primary">LOC108569505</name>
</gene>
<evidence type="ECO:0000256" key="4">
    <source>
        <dbReference type="ARBA" id="ARBA00023128"/>
    </source>
</evidence>
<evidence type="ECO:0000313" key="8">
    <source>
        <dbReference type="RefSeq" id="XP_017786565.1"/>
    </source>
</evidence>
<name>A0ABM1NIB5_NICVS</name>
<keyword evidence="3" id="KW-0809">Transit peptide</keyword>
<keyword evidence="5 6" id="KW-0143">Chaperone</keyword>
<dbReference type="InterPro" id="IPR008381">
    <property type="entry name" value="SDHAF3/Sdh7"/>
</dbReference>
<organism evidence="7 8">
    <name type="scientific">Nicrophorus vespilloides</name>
    <name type="common">Boreal carrion beetle</name>
    <dbReference type="NCBI Taxonomy" id="110193"/>
    <lineage>
        <taxon>Eukaryota</taxon>
        <taxon>Metazoa</taxon>
        <taxon>Ecdysozoa</taxon>
        <taxon>Arthropoda</taxon>
        <taxon>Hexapoda</taxon>
        <taxon>Insecta</taxon>
        <taxon>Pterygota</taxon>
        <taxon>Neoptera</taxon>
        <taxon>Endopterygota</taxon>
        <taxon>Coleoptera</taxon>
        <taxon>Polyphaga</taxon>
        <taxon>Staphyliniformia</taxon>
        <taxon>Silphidae</taxon>
        <taxon>Nicrophorinae</taxon>
        <taxon>Nicrophorus</taxon>
    </lineage>
</organism>
<dbReference type="PANTHER" id="PTHR13137:SF6">
    <property type="entry name" value="SUCCINATE DEHYDROGENASE ASSEMBLY FACTOR 3, MITOCHONDRIAL"/>
    <property type="match status" value="1"/>
</dbReference>
<comment type="subcellular location">
    <subcellularLocation>
        <location evidence="1 6">Mitochondrion matrix</location>
    </subcellularLocation>
</comment>
<comment type="subunit">
    <text evidence="6">Interacts with the iron-sulfur protein subunit within the SDH catalytic dimer.</text>
</comment>
<keyword evidence="4 6" id="KW-0496">Mitochondrion</keyword>
<evidence type="ECO:0000256" key="3">
    <source>
        <dbReference type="ARBA" id="ARBA00022946"/>
    </source>
</evidence>
<dbReference type="CDD" id="cd20270">
    <property type="entry name" value="Complex1_LYR_SDHAF3_LYRM10"/>
    <property type="match status" value="1"/>
</dbReference>
<evidence type="ECO:0000313" key="7">
    <source>
        <dbReference type="Proteomes" id="UP000695000"/>
    </source>
</evidence>